<sequence length="122" mass="13469">MFKPLGVLGVIFALVLLTLLQRSFTPVSASSALESRISRLESDNSQLRSQVSRLESEVYRLAGTRPQPERVNQPAPRITPNPSLSPLSTLGDDPMFKRLATLVVELKERIVALETQVAGSRR</sequence>
<dbReference type="EMBL" id="JAHHIF010000005">
    <property type="protein sequence ID" value="MBW4543875.1"/>
    <property type="molecule type" value="Genomic_DNA"/>
</dbReference>
<evidence type="ECO:0000256" key="2">
    <source>
        <dbReference type="SAM" id="MobiDB-lite"/>
    </source>
</evidence>
<name>A0A951PHH5_9CYAN</name>
<feature type="region of interest" description="Disordered" evidence="2">
    <location>
        <begin position="62"/>
        <end position="90"/>
    </location>
</feature>
<gene>
    <name evidence="3" type="ORF">KME25_05460</name>
</gene>
<evidence type="ECO:0000313" key="4">
    <source>
        <dbReference type="Proteomes" id="UP000753908"/>
    </source>
</evidence>
<accession>A0A951PHH5</accession>
<feature type="coiled-coil region" evidence="1">
    <location>
        <begin position="30"/>
        <end position="57"/>
    </location>
</feature>
<comment type="caution">
    <text evidence="3">The sequence shown here is derived from an EMBL/GenBank/DDBJ whole genome shotgun (WGS) entry which is preliminary data.</text>
</comment>
<evidence type="ECO:0000256" key="1">
    <source>
        <dbReference type="SAM" id="Coils"/>
    </source>
</evidence>
<organism evidence="3 4">
    <name type="scientific">Symplocastrum torsivum CPER-KK1</name>
    <dbReference type="NCBI Taxonomy" id="450513"/>
    <lineage>
        <taxon>Bacteria</taxon>
        <taxon>Bacillati</taxon>
        <taxon>Cyanobacteriota</taxon>
        <taxon>Cyanophyceae</taxon>
        <taxon>Oscillatoriophycideae</taxon>
        <taxon>Oscillatoriales</taxon>
        <taxon>Microcoleaceae</taxon>
        <taxon>Symplocastrum</taxon>
    </lineage>
</organism>
<evidence type="ECO:0000313" key="3">
    <source>
        <dbReference type="EMBL" id="MBW4543875.1"/>
    </source>
</evidence>
<proteinExistence type="predicted"/>
<dbReference type="AlphaFoldDB" id="A0A951PHH5"/>
<reference evidence="3" key="1">
    <citation type="submission" date="2021-05" db="EMBL/GenBank/DDBJ databases">
        <authorList>
            <person name="Pietrasiak N."/>
            <person name="Ward R."/>
            <person name="Stajich J.E."/>
            <person name="Kurbessoian T."/>
        </authorList>
    </citation>
    <scope>NUCLEOTIDE SEQUENCE</scope>
    <source>
        <strain evidence="3">CPER-KK1</strain>
    </source>
</reference>
<protein>
    <submittedName>
        <fullName evidence="3">Uncharacterized protein</fullName>
    </submittedName>
</protein>
<dbReference type="Proteomes" id="UP000753908">
    <property type="component" value="Unassembled WGS sequence"/>
</dbReference>
<reference evidence="3" key="2">
    <citation type="journal article" date="2022" name="Microbiol. Resour. Announc.">
        <title>Metagenome Sequencing to Explore Phylogenomics of Terrestrial Cyanobacteria.</title>
        <authorList>
            <person name="Ward R.D."/>
            <person name="Stajich J.E."/>
            <person name="Johansen J.R."/>
            <person name="Huntemann M."/>
            <person name="Clum A."/>
            <person name="Foster B."/>
            <person name="Foster B."/>
            <person name="Roux S."/>
            <person name="Palaniappan K."/>
            <person name="Varghese N."/>
            <person name="Mukherjee S."/>
            <person name="Reddy T.B.K."/>
            <person name="Daum C."/>
            <person name="Copeland A."/>
            <person name="Chen I.A."/>
            <person name="Ivanova N.N."/>
            <person name="Kyrpides N.C."/>
            <person name="Shapiro N."/>
            <person name="Eloe-Fadrosh E.A."/>
            <person name="Pietrasiak N."/>
        </authorList>
    </citation>
    <scope>NUCLEOTIDE SEQUENCE</scope>
    <source>
        <strain evidence="3">CPER-KK1</strain>
    </source>
</reference>
<keyword evidence="1" id="KW-0175">Coiled coil</keyword>
<dbReference type="Gene3D" id="1.20.5.170">
    <property type="match status" value="1"/>
</dbReference>